<dbReference type="SMART" id="SM00360">
    <property type="entry name" value="RRM"/>
    <property type="match status" value="1"/>
</dbReference>
<keyword evidence="1" id="KW-0694">RNA-binding</keyword>
<dbReference type="InterPro" id="IPR012677">
    <property type="entry name" value="Nucleotide-bd_a/b_plait_sf"/>
</dbReference>
<dbReference type="SUPFAM" id="SSF54928">
    <property type="entry name" value="RNA-binding domain, RBD"/>
    <property type="match status" value="1"/>
</dbReference>
<feature type="domain" description="RRM" evidence="2">
    <location>
        <begin position="66"/>
        <end position="144"/>
    </location>
</feature>
<evidence type="ECO:0000256" key="1">
    <source>
        <dbReference type="PROSITE-ProRule" id="PRU00176"/>
    </source>
</evidence>
<dbReference type="Gene3D" id="3.30.70.330">
    <property type="match status" value="1"/>
</dbReference>
<keyword evidence="4" id="KW-1185">Reference proteome</keyword>
<dbReference type="Pfam" id="PF00076">
    <property type="entry name" value="RRM_1"/>
    <property type="match status" value="1"/>
</dbReference>
<dbReference type="PROSITE" id="PS50102">
    <property type="entry name" value="RRM"/>
    <property type="match status" value="1"/>
</dbReference>
<evidence type="ECO:0000313" key="4">
    <source>
        <dbReference type="Proteomes" id="UP001341840"/>
    </source>
</evidence>
<reference evidence="3 4" key="1">
    <citation type="journal article" date="2023" name="Plants (Basel)">
        <title>Bridging the Gap: Combining Genomics and Transcriptomics Approaches to Understand Stylosanthes scabra, an Orphan Legume from the Brazilian Caatinga.</title>
        <authorList>
            <person name="Ferreira-Neto J.R.C."/>
            <person name="da Silva M.D."/>
            <person name="Binneck E."/>
            <person name="de Melo N.F."/>
            <person name="da Silva R.H."/>
            <person name="de Melo A.L.T.M."/>
            <person name="Pandolfi V."/>
            <person name="Bustamante F.O."/>
            <person name="Brasileiro-Vidal A.C."/>
            <person name="Benko-Iseppon A.M."/>
        </authorList>
    </citation>
    <scope>NUCLEOTIDE SEQUENCE [LARGE SCALE GENOMIC DNA]</scope>
    <source>
        <tissue evidence="3">Leaves</tissue>
    </source>
</reference>
<dbReference type="EMBL" id="JASCZI010121157">
    <property type="protein sequence ID" value="MED6160208.1"/>
    <property type="molecule type" value="Genomic_DNA"/>
</dbReference>
<evidence type="ECO:0000259" key="2">
    <source>
        <dbReference type="PROSITE" id="PS50102"/>
    </source>
</evidence>
<proteinExistence type="predicted"/>
<sequence>MRETGVRGVEGFERKKHGEVSGFAGRRNKGESEGGFAPGVWRNSGKGSRFQRLRWHQSNVHNRSGHSVFVDHLPVGVSKREIYKKFGKVGFILDVFISRKERRNGKGIFAFVRYYSLVGAEKAVKWINGLTWDGCILYATLSSDRREGEVSWRLR</sequence>
<protein>
    <recommendedName>
        <fullName evidence="2">RRM domain-containing protein</fullName>
    </recommendedName>
</protein>
<accession>A0ABU6UJH3</accession>
<organism evidence="3 4">
    <name type="scientific">Stylosanthes scabra</name>
    <dbReference type="NCBI Taxonomy" id="79078"/>
    <lineage>
        <taxon>Eukaryota</taxon>
        <taxon>Viridiplantae</taxon>
        <taxon>Streptophyta</taxon>
        <taxon>Embryophyta</taxon>
        <taxon>Tracheophyta</taxon>
        <taxon>Spermatophyta</taxon>
        <taxon>Magnoliopsida</taxon>
        <taxon>eudicotyledons</taxon>
        <taxon>Gunneridae</taxon>
        <taxon>Pentapetalae</taxon>
        <taxon>rosids</taxon>
        <taxon>fabids</taxon>
        <taxon>Fabales</taxon>
        <taxon>Fabaceae</taxon>
        <taxon>Papilionoideae</taxon>
        <taxon>50 kb inversion clade</taxon>
        <taxon>dalbergioids sensu lato</taxon>
        <taxon>Dalbergieae</taxon>
        <taxon>Pterocarpus clade</taxon>
        <taxon>Stylosanthes</taxon>
    </lineage>
</organism>
<dbReference type="CDD" id="cd00590">
    <property type="entry name" value="RRM_SF"/>
    <property type="match status" value="1"/>
</dbReference>
<dbReference type="Proteomes" id="UP001341840">
    <property type="component" value="Unassembled WGS sequence"/>
</dbReference>
<dbReference type="InterPro" id="IPR035979">
    <property type="entry name" value="RBD_domain_sf"/>
</dbReference>
<comment type="caution">
    <text evidence="3">The sequence shown here is derived from an EMBL/GenBank/DDBJ whole genome shotgun (WGS) entry which is preliminary data.</text>
</comment>
<dbReference type="InterPro" id="IPR000504">
    <property type="entry name" value="RRM_dom"/>
</dbReference>
<evidence type="ECO:0000313" key="3">
    <source>
        <dbReference type="EMBL" id="MED6160208.1"/>
    </source>
</evidence>
<gene>
    <name evidence="3" type="ORF">PIB30_049189</name>
</gene>
<name>A0ABU6UJH3_9FABA</name>